<keyword evidence="3" id="KW-1185">Reference proteome</keyword>
<keyword evidence="1" id="KW-1133">Transmembrane helix</keyword>
<keyword evidence="1" id="KW-0472">Membrane</keyword>
<evidence type="ECO:0000313" key="3">
    <source>
        <dbReference type="Proteomes" id="UP000002875"/>
    </source>
</evidence>
<feature type="transmembrane region" description="Helical" evidence="1">
    <location>
        <begin position="115"/>
        <end position="138"/>
    </location>
</feature>
<sequence>MTMNFAKYISVIAVSMLKFMGGPLTGLAIQLSWVETAICSVVGMMATVVLIVFAGDFVSKIFQKKKPKKFTRLTRFGVKIRKQFGLSGIALLTPILFTPPLGAALSVAFRYEKKAIIINMLISAMAWALAQTLFFYFAKDLIFK</sequence>
<proteinExistence type="predicted"/>
<reference evidence="2 3" key="1">
    <citation type="submission" date="2011-07" db="EMBL/GenBank/DDBJ databases">
        <title>The complete genome of chromosome of Emticicia oligotrophica DSM 17448.</title>
        <authorList>
            <consortium name="US DOE Joint Genome Institute (JGI-PGF)"/>
            <person name="Lucas S."/>
            <person name="Han J."/>
            <person name="Lapidus A."/>
            <person name="Bruce D."/>
            <person name="Goodwin L."/>
            <person name="Pitluck S."/>
            <person name="Peters L."/>
            <person name="Kyrpides N."/>
            <person name="Mavromatis K."/>
            <person name="Ivanova N."/>
            <person name="Ovchinnikova G."/>
            <person name="Teshima H."/>
            <person name="Detter J.C."/>
            <person name="Tapia R."/>
            <person name="Han C."/>
            <person name="Land M."/>
            <person name="Hauser L."/>
            <person name="Markowitz V."/>
            <person name="Cheng J.-F."/>
            <person name="Hugenholtz P."/>
            <person name="Woyke T."/>
            <person name="Wu D."/>
            <person name="Tindall B."/>
            <person name="Pomrenke H."/>
            <person name="Brambilla E."/>
            <person name="Klenk H.-P."/>
            <person name="Eisen J.A."/>
        </authorList>
    </citation>
    <scope>NUCLEOTIDE SEQUENCE [LARGE SCALE GENOMIC DNA]</scope>
    <source>
        <strain evidence="2 3">DSM 17448</strain>
    </source>
</reference>
<feature type="transmembrane region" description="Helical" evidence="1">
    <location>
        <begin position="7"/>
        <end position="29"/>
    </location>
</feature>
<evidence type="ECO:0008006" key="4">
    <source>
        <dbReference type="Google" id="ProtNLM"/>
    </source>
</evidence>
<organism evidence="2 3">
    <name type="scientific">Emticicia oligotrophica (strain DSM 17448 / CIP 109782 / MTCC 6937 / GPTSA100-15)</name>
    <dbReference type="NCBI Taxonomy" id="929562"/>
    <lineage>
        <taxon>Bacteria</taxon>
        <taxon>Pseudomonadati</taxon>
        <taxon>Bacteroidota</taxon>
        <taxon>Cytophagia</taxon>
        <taxon>Cytophagales</taxon>
        <taxon>Leadbetterellaceae</taxon>
        <taxon>Emticicia</taxon>
    </lineage>
</organism>
<accession>A0ABM5MZU0</accession>
<feature type="transmembrane region" description="Helical" evidence="1">
    <location>
        <begin position="41"/>
        <end position="63"/>
    </location>
</feature>
<evidence type="ECO:0000256" key="1">
    <source>
        <dbReference type="SAM" id="Phobius"/>
    </source>
</evidence>
<gene>
    <name evidence="2" type="ordered locus">Emtol_1554</name>
</gene>
<keyword evidence="1" id="KW-0812">Transmembrane</keyword>
<protein>
    <recommendedName>
        <fullName evidence="4">Small multi-drug export protein</fullName>
    </recommendedName>
</protein>
<name>A0ABM5MZU0_EMTOG</name>
<evidence type="ECO:0000313" key="2">
    <source>
        <dbReference type="EMBL" id="AFK02700.1"/>
    </source>
</evidence>
<feature type="transmembrane region" description="Helical" evidence="1">
    <location>
        <begin position="84"/>
        <end position="109"/>
    </location>
</feature>
<dbReference type="EMBL" id="CP002961">
    <property type="protein sequence ID" value="AFK02700.1"/>
    <property type="molecule type" value="Genomic_DNA"/>
</dbReference>
<dbReference type="Proteomes" id="UP000002875">
    <property type="component" value="Chromosome"/>
</dbReference>